<dbReference type="EMBL" id="CAICTM010000041">
    <property type="protein sequence ID" value="CAB9498572.1"/>
    <property type="molecule type" value="Genomic_DNA"/>
</dbReference>
<reference evidence="3" key="1">
    <citation type="submission" date="2020-06" db="EMBL/GenBank/DDBJ databases">
        <authorList>
            <consortium name="Plant Systems Biology data submission"/>
        </authorList>
    </citation>
    <scope>NUCLEOTIDE SEQUENCE</scope>
    <source>
        <strain evidence="3">D6</strain>
    </source>
</reference>
<evidence type="ECO:0000256" key="1">
    <source>
        <dbReference type="SAM" id="MobiDB-lite"/>
    </source>
</evidence>
<dbReference type="PANTHER" id="PTHR16189:SF3">
    <property type="entry name" value="AMINO ACID TRANSPORTER TRANSMEMBRANE DOMAIN-CONTAINING PROTEIN"/>
    <property type="match status" value="1"/>
</dbReference>
<proteinExistence type="predicted"/>
<feature type="transmembrane region" description="Helical" evidence="2">
    <location>
        <begin position="405"/>
        <end position="429"/>
    </location>
</feature>
<dbReference type="PANTHER" id="PTHR16189">
    <property type="entry name" value="TRANSMEMBRANE PROTEIN 104-RELATED"/>
    <property type="match status" value="1"/>
</dbReference>
<feature type="compositionally biased region" description="Polar residues" evidence="1">
    <location>
        <begin position="65"/>
        <end position="74"/>
    </location>
</feature>
<keyword evidence="4" id="KW-1185">Reference proteome</keyword>
<comment type="caution">
    <text evidence="3">The sequence shown here is derived from an EMBL/GenBank/DDBJ whole genome shotgun (WGS) entry which is preliminary data.</text>
</comment>
<feature type="transmembrane region" description="Helical" evidence="2">
    <location>
        <begin position="333"/>
        <end position="354"/>
    </location>
</feature>
<evidence type="ECO:0008006" key="5">
    <source>
        <dbReference type="Google" id="ProtNLM"/>
    </source>
</evidence>
<dbReference type="Proteomes" id="UP001153069">
    <property type="component" value="Unassembled WGS sequence"/>
</dbReference>
<evidence type="ECO:0000313" key="4">
    <source>
        <dbReference type="Proteomes" id="UP001153069"/>
    </source>
</evidence>
<feature type="transmembrane region" description="Helical" evidence="2">
    <location>
        <begin position="495"/>
        <end position="513"/>
    </location>
</feature>
<dbReference type="AlphaFoldDB" id="A0A9N8D8K0"/>
<feature type="transmembrane region" description="Helical" evidence="2">
    <location>
        <begin position="307"/>
        <end position="326"/>
    </location>
</feature>
<feature type="transmembrane region" description="Helical" evidence="2">
    <location>
        <begin position="129"/>
        <end position="147"/>
    </location>
</feature>
<gene>
    <name evidence="3" type="ORF">SEMRO_41_G025010.1</name>
</gene>
<protein>
    <recommendedName>
        <fullName evidence="5">Amino acid transporter transmembrane domain-containing protein</fullName>
    </recommendedName>
</protein>
<keyword evidence="2" id="KW-0812">Transmembrane</keyword>
<feature type="transmembrane region" description="Helical" evidence="2">
    <location>
        <begin position="449"/>
        <end position="474"/>
    </location>
</feature>
<keyword evidence="2" id="KW-0472">Membrane</keyword>
<dbReference type="OrthoDB" id="294541at2759"/>
<feature type="compositionally biased region" description="Polar residues" evidence="1">
    <location>
        <begin position="8"/>
        <end position="21"/>
    </location>
</feature>
<evidence type="ECO:0000313" key="3">
    <source>
        <dbReference type="EMBL" id="CAB9498572.1"/>
    </source>
</evidence>
<accession>A0A9N8D8K0</accession>
<feature type="compositionally biased region" description="Acidic residues" evidence="1">
    <location>
        <begin position="45"/>
        <end position="56"/>
    </location>
</feature>
<sequence length="616" mass="67494">MGAVDENPNMNKNGSCDSASFGSHDDSNHSSLPPSNHERRPLISFDDEDDDEEDERDYGALGSSFIDNNGSHHSTTTKKNKKKTTIMLDTSHHSLMSQSSNHSFRERFKEFRSMSRESITTSMRNLQSVIAQHTGSIGMLGSLSIAINNLTGPAMLSLPATFARAGIVPTTVTLIFVCILSALCSLHMANTISKVPLNAEFQQGVEFPEAFRTFWGSRWFVAANGLFFACITVLNVSSLVDNAQVLDTFLGHYNPWGGAWALALNGQQWTVAMVHWDPSICNDRILYEGGCIPFATPSLEQDDNRQTYLITVGYVVTAVLFLPLALMDLTENVQWQILGFFVLIVTSIQFIVTFAMSDLDASHLTWWGEHHEDLLGVVLFNFALVITVPAWLYEKEPHVDIPTVLHASTMISTLLYILIGILGCLAMPGVSDNFLESIMSGSLGSAMQIGASIFAFFIIGLNIPLYSILTRLSLMGGGNEARANSRYGNRLCSRPVANVLAVYLPFGLSWTMYQGSYVTLLLSWGGMIFTSLVAFLLPLALALYVVETNYEDCKGSVPVYPWNLSEYLSSKQSQVLALKVLLLVSFVAVAAAIMGNVLAEENGIHSNATHATTTTT</sequence>
<feature type="region of interest" description="Disordered" evidence="1">
    <location>
        <begin position="1"/>
        <end position="83"/>
    </location>
</feature>
<organism evidence="3 4">
    <name type="scientific">Seminavis robusta</name>
    <dbReference type="NCBI Taxonomy" id="568900"/>
    <lineage>
        <taxon>Eukaryota</taxon>
        <taxon>Sar</taxon>
        <taxon>Stramenopiles</taxon>
        <taxon>Ochrophyta</taxon>
        <taxon>Bacillariophyta</taxon>
        <taxon>Bacillariophyceae</taxon>
        <taxon>Bacillariophycidae</taxon>
        <taxon>Naviculales</taxon>
        <taxon>Naviculaceae</taxon>
        <taxon>Seminavis</taxon>
    </lineage>
</organism>
<feature type="transmembrane region" description="Helical" evidence="2">
    <location>
        <begin position="374"/>
        <end position="393"/>
    </location>
</feature>
<feature type="transmembrane region" description="Helical" evidence="2">
    <location>
        <begin position="525"/>
        <end position="546"/>
    </location>
</feature>
<evidence type="ECO:0000256" key="2">
    <source>
        <dbReference type="SAM" id="Phobius"/>
    </source>
</evidence>
<keyword evidence="2" id="KW-1133">Transmembrane helix</keyword>
<feature type="transmembrane region" description="Helical" evidence="2">
    <location>
        <begin position="576"/>
        <end position="599"/>
    </location>
</feature>
<feature type="transmembrane region" description="Helical" evidence="2">
    <location>
        <begin position="167"/>
        <end position="186"/>
    </location>
</feature>
<feature type="transmembrane region" description="Helical" evidence="2">
    <location>
        <begin position="219"/>
        <end position="240"/>
    </location>
</feature>
<name>A0A9N8D8K0_9STRA</name>